<dbReference type="AlphaFoldDB" id="A0A7K1KX64"/>
<reference evidence="2 3" key="1">
    <citation type="submission" date="2019-11" db="EMBL/GenBank/DDBJ databases">
        <authorList>
            <person name="Cao P."/>
        </authorList>
    </citation>
    <scope>NUCLEOTIDE SEQUENCE [LARGE SCALE GENOMIC DNA]</scope>
    <source>
        <strain evidence="2 3">NEAU-AAG5</strain>
    </source>
</reference>
<dbReference type="InterPro" id="IPR016181">
    <property type="entry name" value="Acyl_CoA_acyltransferase"/>
</dbReference>
<gene>
    <name evidence="2" type="ORF">GNZ18_09295</name>
</gene>
<sequence length="378" mass="41677">MIPRGWRYAWQHGADPWIVRAREWADAAVSARPRVTVSVPGDGGPVLAYGGLPDGLTHVLPFLEQRRGPAAARRVTRRTSWTGLADGRAAPDADILAVGCFRRRVPDPVPEHVLLLPFRVTLAVPTGGGPERVLRGISRKARQQHAREVRSRARTLRVATGDADFEHFYEGMHRPTMRRRHGGAARSESKETARACLFRRGALFYLCEDGRPVAGMLCRRERAALVVRLAGVAGGDESLYRSGAYMSLYILVLQWASEHGVARVDLSGCEPFLSKGIFQFKRKMHPEVALPANHFGGKRLHLRVRRDGPAVRAFLTANPMLTLAPDGALEAAYFHDDDHPPRTDLRWEAPGITGHRLIHLDGFLDGLPATPLSLHGGA</sequence>
<dbReference type="EMBL" id="WOFH01000003">
    <property type="protein sequence ID" value="MUN36790.1"/>
    <property type="molecule type" value="Genomic_DNA"/>
</dbReference>
<evidence type="ECO:0000259" key="1">
    <source>
        <dbReference type="Pfam" id="PF13480"/>
    </source>
</evidence>
<protein>
    <submittedName>
        <fullName evidence="2">GNAT family N-acetyltransferase</fullName>
    </submittedName>
</protein>
<dbReference type="Gene3D" id="3.40.630.30">
    <property type="match status" value="1"/>
</dbReference>
<dbReference type="InterPro" id="IPR038740">
    <property type="entry name" value="BioF2-like_GNAT_dom"/>
</dbReference>
<proteinExistence type="predicted"/>
<accession>A0A7K1KX64</accession>
<evidence type="ECO:0000313" key="2">
    <source>
        <dbReference type="EMBL" id="MUN36790.1"/>
    </source>
</evidence>
<dbReference type="RefSeq" id="WP_156215846.1">
    <property type="nucleotide sequence ID" value="NZ_WOFH01000003.1"/>
</dbReference>
<comment type="caution">
    <text evidence="2">The sequence shown here is derived from an EMBL/GenBank/DDBJ whole genome shotgun (WGS) entry which is preliminary data.</text>
</comment>
<dbReference type="Proteomes" id="UP000432015">
    <property type="component" value="Unassembled WGS sequence"/>
</dbReference>
<dbReference type="Pfam" id="PF13480">
    <property type="entry name" value="Acetyltransf_6"/>
    <property type="match status" value="1"/>
</dbReference>
<dbReference type="GO" id="GO:0016740">
    <property type="term" value="F:transferase activity"/>
    <property type="evidence" value="ECO:0007669"/>
    <property type="project" value="UniProtKB-KW"/>
</dbReference>
<organism evidence="2 3">
    <name type="scientific">Actinomadura litoris</name>
    <dbReference type="NCBI Taxonomy" id="2678616"/>
    <lineage>
        <taxon>Bacteria</taxon>
        <taxon>Bacillati</taxon>
        <taxon>Actinomycetota</taxon>
        <taxon>Actinomycetes</taxon>
        <taxon>Streptosporangiales</taxon>
        <taxon>Thermomonosporaceae</taxon>
        <taxon>Actinomadura</taxon>
    </lineage>
</organism>
<name>A0A7K1KX64_9ACTN</name>
<feature type="domain" description="BioF2-like acetyltransferase" evidence="1">
    <location>
        <begin position="140"/>
        <end position="281"/>
    </location>
</feature>
<dbReference type="SUPFAM" id="SSF55729">
    <property type="entry name" value="Acyl-CoA N-acyltransferases (Nat)"/>
    <property type="match status" value="1"/>
</dbReference>
<evidence type="ECO:0000313" key="3">
    <source>
        <dbReference type="Proteomes" id="UP000432015"/>
    </source>
</evidence>
<keyword evidence="2" id="KW-0808">Transferase</keyword>
<keyword evidence="3" id="KW-1185">Reference proteome</keyword>